<dbReference type="EMBL" id="QHJQ01000004">
    <property type="protein sequence ID" value="PXA04285.1"/>
    <property type="molecule type" value="Genomic_DNA"/>
</dbReference>
<organism evidence="16 17">
    <name type="scientific">Coraliomargarita sinensis</name>
    <dbReference type="NCBI Taxonomy" id="2174842"/>
    <lineage>
        <taxon>Bacteria</taxon>
        <taxon>Pseudomonadati</taxon>
        <taxon>Verrucomicrobiota</taxon>
        <taxon>Opitutia</taxon>
        <taxon>Puniceicoccales</taxon>
        <taxon>Coraliomargaritaceae</taxon>
        <taxon>Coraliomargarita</taxon>
    </lineage>
</organism>
<evidence type="ECO:0000256" key="8">
    <source>
        <dbReference type="ARBA" id="ARBA00022777"/>
    </source>
</evidence>
<keyword evidence="4" id="KW-0597">Phosphoprotein</keyword>
<dbReference type="Gene3D" id="3.30.450.20">
    <property type="entry name" value="PAS domain"/>
    <property type="match status" value="2"/>
</dbReference>
<dbReference type="InterPro" id="IPR000014">
    <property type="entry name" value="PAS"/>
</dbReference>
<reference evidence="16 17" key="1">
    <citation type="submission" date="2018-05" db="EMBL/GenBank/DDBJ databases">
        <title>Coraliomargarita sinensis sp. nov., isolated from a marine solar saltern.</title>
        <authorList>
            <person name="Zhou L.Y."/>
        </authorList>
    </citation>
    <scope>NUCLEOTIDE SEQUENCE [LARGE SCALE GENOMIC DNA]</scope>
    <source>
        <strain evidence="16 17">WN38</strain>
    </source>
</reference>
<feature type="domain" description="PAC" evidence="15">
    <location>
        <begin position="206"/>
        <end position="260"/>
    </location>
</feature>
<evidence type="ECO:0000259" key="15">
    <source>
        <dbReference type="PROSITE" id="PS50113"/>
    </source>
</evidence>
<dbReference type="Pfam" id="PF13426">
    <property type="entry name" value="PAS_9"/>
    <property type="match status" value="1"/>
</dbReference>
<keyword evidence="17" id="KW-1185">Reference proteome</keyword>
<dbReference type="SMART" id="SM00086">
    <property type="entry name" value="PAC"/>
    <property type="match status" value="2"/>
</dbReference>
<dbReference type="InterPro" id="IPR050351">
    <property type="entry name" value="BphY/WalK/GraS-like"/>
</dbReference>
<dbReference type="InterPro" id="IPR035965">
    <property type="entry name" value="PAS-like_dom_sf"/>
</dbReference>
<comment type="caution">
    <text evidence="16">The sequence shown here is derived from an EMBL/GenBank/DDBJ whole genome shotgun (WGS) entry which is preliminary data.</text>
</comment>
<dbReference type="RefSeq" id="WP_110130738.1">
    <property type="nucleotide sequence ID" value="NZ_QHJQ01000004.1"/>
</dbReference>
<dbReference type="OrthoDB" id="179990at2"/>
<dbReference type="FunFam" id="3.30.565.10:FF:000006">
    <property type="entry name" value="Sensor histidine kinase WalK"/>
    <property type="match status" value="1"/>
</dbReference>
<dbReference type="InterPro" id="IPR005467">
    <property type="entry name" value="His_kinase_dom"/>
</dbReference>
<dbReference type="InterPro" id="IPR003661">
    <property type="entry name" value="HisK_dim/P_dom"/>
</dbReference>
<keyword evidence="5" id="KW-0808">Transferase</keyword>
<dbReference type="CDD" id="cd00130">
    <property type="entry name" value="PAS"/>
    <property type="match status" value="2"/>
</dbReference>
<dbReference type="CDD" id="cd00075">
    <property type="entry name" value="HATPase"/>
    <property type="match status" value="1"/>
</dbReference>
<dbReference type="PROSITE" id="PS50113">
    <property type="entry name" value="PAC"/>
    <property type="match status" value="1"/>
</dbReference>
<dbReference type="InterPro" id="IPR036097">
    <property type="entry name" value="HisK_dim/P_sf"/>
</dbReference>
<keyword evidence="8" id="KW-0418">Kinase</keyword>
<dbReference type="SMART" id="SM00388">
    <property type="entry name" value="HisKA"/>
    <property type="match status" value="1"/>
</dbReference>
<dbReference type="GO" id="GO:0007234">
    <property type="term" value="P:osmosensory signaling via phosphorelay pathway"/>
    <property type="evidence" value="ECO:0007669"/>
    <property type="project" value="TreeGrafter"/>
</dbReference>
<dbReference type="SMART" id="SM00091">
    <property type="entry name" value="PAS"/>
    <property type="match status" value="2"/>
</dbReference>
<dbReference type="GO" id="GO:0005524">
    <property type="term" value="F:ATP binding"/>
    <property type="evidence" value="ECO:0007669"/>
    <property type="project" value="UniProtKB-KW"/>
</dbReference>
<dbReference type="Gene3D" id="3.30.565.10">
    <property type="entry name" value="Histidine kinase-like ATPase, C-terminal domain"/>
    <property type="match status" value="1"/>
</dbReference>
<evidence type="ECO:0000256" key="12">
    <source>
        <dbReference type="ARBA" id="ARBA00023136"/>
    </source>
</evidence>
<keyword evidence="11" id="KW-0902">Two-component regulatory system</keyword>
<dbReference type="AlphaFoldDB" id="A0A317ZFF0"/>
<dbReference type="InterPro" id="IPR003594">
    <property type="entry name" value="HATPase_dom"/>
</dbReference>
<sequence>MDFGDIRASELLDTLQVGVVVHSCDTSVLYANPKALELLRLTKAQALGVSAFDPLWRFLDQYGKKMPNEDYPVNQVVASKSALKDLQAGICDSSGRITWVNCNAYPELRPDGEIDRIIVNFIDITEQKESIPFKDIVTLSHDSIIVTDAKASDESGLKIVYANQAFYDFTGYTEDEVIGNSPRMLHGDKTDPESRKRIEEAITQKKPVRLTLINYHKDGTPFWNEVSIFPLKNKYGEVTHFVGIERDVTARKERENEANITNKKLHNRNLELKKINDQKNQILGIVAHDLRNPLYALTTSFELIGEFVDRNDPELFGIIDSSINNMNKIIEDLVESQALHSGDTEPSKEPHELDELIHEVTRLNHQNARKKGIFIRVKVPEQITASFDYGKLHRALDNLLSNAVKFSPNQSEVTIGCEMIDADTIRLYVRDNGPGLTDDDKTKVFGPFQRLSAQPTGDEPSTGLGLSIVKRIAELHGGDAGVISEYLKGAKFYLDLPR</sequence>
<dbReference type="InterPro" id="IPR004358">
    <property type="entry name" value="Sig_transdc_His_kin-like_C"/>
</dbReference>
<dbReference type="InterPro" id="IPR013656">
    <property type="entry name" value="PAS_4"/>
</dbReference>
<dbReference type="PROSITE" id="PS50109">
    <property type="entry name" value="HIS_KIN"/>
    <property type="match status" value="1"/>
</dbReference>
<keyword evidence="10" id="KW-1133">Transmembrane helix</keyword>
<dbReference type="Pfam" id="PF00512">
    <property type="entry name" value="HisKA"/>
    <property type="match status" value="1"/>
</dbReference>
<dbReference type="PANTHER" id="PTHR42878:SF7">
    <property type="entry name" value="SENSOR HISTIDINE KINASE GLRK"/>
    <property type="match status" value="1"/>
</dbReference>
<evidence type="ECO:0000256" key="6">
    <source>
        <dbReference type="ARBA" id="ARBA00022692"/>
    </source>
</evidence>
<dbReference type="PANTHER" id="PTHR42878">
    <property type="entry name" value="TWO-COMPONENT HISTIDINE KINASE"/>
    <property type="match status" value="1"/>
</dbReference>
<comment type="subcellular location">
    <subcellularLocation>
        <location evidence="2">Membrane</location>
        <topology evidence="2">Multi-pass membrane protein</topology>
    </subcellularLocation>
</comment>
<evidence type="ECO:0000256" key="9">
    <source>
        <dbReference type="ARBA" id="ARBA00022840"/>
    </source>
</evidence>
<dbReference type="GO" id="GO:0016020">
    <property type="term" value="C:membrane"/>
    <property type="evidence" value="ECO:0007669"/>
    <property type="project" value="UniProtKB-SubCell"/>
</dbReference>
<dbReference type="GO" id="GO:0000156">
    <property type="term" value="F:phosphorelay response regulator activity"/>
    <property type="evidence" value="ECO:0007669"/>
    <property type="project" value="TreeGrafter"/>
</dbReference>
<dbReference type="EC" id="2.7.13.3" evidence="3"/>
<evidence type="ECO:0000256" key="5">
    <source>
        <dbReference type="ARBA" id="ARBA00022679"/>
    </source>
</evidence>
<dbReference type="Pfam" id="PF02518">
    <property type="entry name" value="HATPase_c"/>
    <property type="match status" value="1"/>
</dbReference>
<dbReference type="Pfam" id="PF08448">
    <property type="entry name" value="PAS_4"/>
    <property type="match status" value="1"/>
</dbReference>
<evidence type="ECO:0000313" key="16">
    <source>
        <dbReference type="EMBL" id="PXA04285.1"/>
    </source>
</evidence>
<keyword evidence="9" id="KW-0067">ATP-binding</keyword>
<dbReference type="InterPro" id="IPR036890">
    <property type="entry name" value="HATPase_C_sf"/>
</dbReference>
<evidence type="ECO:0000259" key="14">
    <source>
        <dbReference type="PROSITE" id="PS50112"/>
    </source>
</evidence>
<evidence type="ECO:0000256" key="2">
    <source>
        <dbReference type="ARBA" id="ARBA00004141"/>
    </source>
</evidence>
<proteinExistence type="predicted"/>
<dbReference type="CDD" id="cd00082">
    <property type="entry name" value="HisKA"/>
    <property type="match status" value="1"/>
</dbReference>
<dbReference type="SUPFAM" id="SSF55785">
    <property type="entry name" value="PYP-like sensor domain (PAS domain)"/>
    <property type="match status" value="2"/>
</dbReference>
<evidence type="ECO:0000313" key="17">
    <source>
        <dbReference type="Proteomes" id="UP000247099"/>
    </source>
</evidence>
<evidence type="ECO:0000256" key="1">
    <source>
        <dbReference type="ARBA" id="ARBA00000085"/>
    </source>
</evidence>
<keyword evidence="12" id="KW-0472">Membrane</keyword>
<feature type="domain" description="PAS" evidence="14">
    <location>
        <begin position="153"/>
        <end position="202"/>
    </location>
</feature>
<dbReference type="InParanoid" id="A0A317ZFF0"/>
<dbReference type="SUPFAM" id="SSF55874">
    <property type="entry name" value="ATPase domain of HSP90 chaperone/DNA topoisomerase II/histidine kinase"/>
    <property type="match status" value="1"/>
</dbReference>
<keyword evidence="7" id="KW-0547">Nucleotide-binding</keyword>
<dbReference type="SUPFAM" id="SSF47384">
    <property type="entry name" value="Homodimeric domain of signal transducing histidine kinase"/>
    <property type="match status" value="1"/>
</dbReference>
<evidence type="ECO:0000259" key="13">
    <source>
        <dbReference type="PROSITE" id="PS50109"/>
    </source>
</evidence>
<dbReference type="PROSITE" id="PS50112">
    <property type="entry name" value="PAS"/>
    <property type="match status" value="1"/>
</dbReference>
<dbReference type="GO" id="GO:0030295">
    <property type="term" value="F:protein kinase activator activity"/>
    <property type="evidence" value="ECO:0007669"/>
    <property type="project" value="TreeGrafter"/>
</dbReference>
<evidence type="ECO:0000256" key="3">
    <source>
        <dbReference type="ARBA" id="ARBA00012438"/>
    </source>
</evidence>
<dbReference type="PRINTS" id="PR00344">
    <property type="entry name" value="BCTRLSENSOR"/>
</dbReference>
<dbReference type="InterPro" id="IPR001610">
    <property type="entry name" value="PAC"/>
</dbReference>
<evidence type="ECO:0000256" key="4">
    <source>
        <dbReference type="ARBA" id="ARBA00022553"/>
    </source>
</evidence>
<evidence type="ECO:0000256" key="7">
    <source>
        <dbReference type="ARBA" id="ARBA00022741"/>
    </source>
</evidence>
<dbReference type="NCBIfam" id="TIGR00229">
    <property type="entry name" value="sensory_box"/>
    <property type="match status" value="1"/>
</dbReference>
<dbReference type="Proteomes" id="UP000247099">
    <property type="component" value="Unassembled WGS sequence"/>
</dbReference>
<evidence type="ECO:0000256" key="11">
    <source>
        <dbReference type="ARBA" id="ARBA00023012"/>
    </source>
</evidence>
<dbReference type="GO" id="GO:0000155">
    <property type="term" value="F:phosphorelay sensor kinase activity"/>
    <property type="evidence" value="ECO:0007669"/>
    <property type="project" value="InterPro"/>
</dbReference>
<name>A0A317ZFF0_9BACT</name>
<protein>
    <recommendedName>
        <fullName evidence="3">histidine kinase</fullName>
        <ecNumber evidence="3">2.7.13.3</ecNumber>
    </recommendedName>
</protein>
<dbReference type="InterPro" id="IPR000700">
    <property type="entry name" value="PAS-assoc_C"/>
</dbReference>
<gene>
    <name evidence="16" type="ORF">DDZ13_07050</name>
</gene>
<dbReference type="Gene3D" id="1.10.287.130">
    <property type="match status" value="1"/>
</dbReference>
<feature type="domain" description="Histidine kinase" evidence="13">
    <location>
        <begin position="285"/>
        <end position="498"/>
    </location>
</feature>
<evidence type="ECO:0000256" key="10">
    <source>
        <dbReference type="ARBA" id="ARBA00022989"/>
    </source>
</evidence>
<dbReference type="SMART" id="SM00387">
    <property type="entry name" value="HATPase_c"/>
    <property type="match status" value="1"/>
</dbReference>
<accession>A0A317ZFF0</accession>
<keyword evidence="6" id="KW-0812">Transmembrane</keyword>
<comment type="catalytic activity">
    <reaction evidence="1">
        <text>ATP + protein L-histidine = ADP + protein N-phospho-L-histidine.</text>
        <dbReference type="EC" id="2.7.13.3"/>
    </reaction>
</comment>